<name>A0AAJ0B9L1_9PEZI</name>
<keyword evidence="2" id="KW-1185">Reference proteome</keyword>
<comment type="caution">
    <text evidence="1">The sequence shown here is derived from an EMBL/GenBank/DDBJ whole genome shotgun (WGS) entry which is preliminary data.</text>
</comment>
<proteinExistence type="predicted"/>
<evidence type="ECO:0000313" key="1">
    <source>
        <dbReference type="EMBL" id="KAK1754220.1"/>
    </source>
</evidence>
<gene>
    <name evidence="1" type="ORF">QBC47DRAFT_385957</name>
</gene>
<accession>A0AAJ0B9L1</accession>
<sequence>MEGWNRPTTCQAWGRIFRIGQREDVEFVMLRVKNTYYDVLGDKANRKYAETLRNECRMPRFIRDSVKLSRMYAYELIRCF</sequence>
<evidence type="ECO:0000313" key="2">
    <source>
        <dbReference type="Proteomes" id="UP001239445"/>
    </source>
</evidence>
<reference evidence="1" key="1">
    <citation type="submission" date="2023-06" db="EMBL/GenBank/DDBJ databases">
        <title>Genome-scale phylogeny and comparative genomics of the fungal order Sordariales.</title>
        <authorList>
            <consortium name="Lawrence Berkeley National Laboratory"/>
            <person name="Hensen N."/>
            <person name="Bonometti L."/>
            <person name="Westerberg I."/>
            <person name="Brannstrom I.O."/>
            <person name="Guillou S."/>
            <person name="Cros-Aarteil S."/>
            <person name="Calhoun S."/>
            <person name="Haridas S."/>
            <person name="Kuo A."/>
            <person name="Mondo S."/>
            <person name="Pangilinan J."/>
            <person name="Riley R."/>
            <person name="Labutti K."/>
            <person name="Andreopoulos B."/>
            <person name="Lipzen A."/>
            <person name="Chen C."/>
            <person name="Yanf M."/>
            <person name="Daum C."/>
            <person name="Ng V."/>
            <person name="Clum A."/>
            <person name="Steindorff A."/>
            <person name="Ohm R."/>
            <person name="Martin F."/>
            <person name="Silar P."/>
            <person name="Natvig D."/>
            <person name="Lalanne C."/>
            <person name="Gautier V."/>
            <person name="Ament-Velasquez S.L."/>
            <person name="Kruys A."/>
            <person name="Hutchinson M.I."/>
            <person name="Powell A.J."/>
            <person name="Barry K."/>
            <person name="Miller A.N."/>
            <person name="Grigoriev I.V."/>
            <person name="Debuchy R."/>
            <person name="Gladieux P."/>
            <person name="Thoren M.H."/>
            <person name="Johannesson H."/>
        </authorList>
    </citation>
    <scope>NUCLEOTIDE SEQUENCE</scope>
    <source>
        <strain evidence="1">PSN4</strain>
    </source>
</reference>
<dbReference type="AlphaFoldDB" id="A0AAJ0B9L1"/>
<dbReference type="Proteomes" id="UP001239445">
    <property type="component" value="Unassembled WGS sequence"/>
</dbReference>
<dbReference type="EMBL" id="MU839836">
    <property type="protein sequence ID" value="KAK1754220.1"/>
    <property type="molecule type" value="Genomic_DNA"/>
</dbReference>
<protein>
    <submittedName>
        <fullName evidence="1">Uncharacterized protein</fullName>
    </submittedName>
</protein>
<organism evidence="1 2">
    <name type="scientific">Echria macrotheca</name>
    <dbReference type="NCBI Taxonomy" id="438768"/>
    <lineage>
        <taxon>Eukaryota</taxon>
        <taxon>Fungi</taxon>
        <taxon>Dikarya</taxon>
        <taxon>Ascomycota</taxon>
        <taxon>Pezizomycotina</taxon>
        <taxon>Sordariomycetes</taxon>
        <taxon>Sordariomycetidae</taxon>
        <taxon>Sordariales</taxon>
        <taxon>Schizotheciaceae</taxon>
        <taxon>Echria</taxon>
    </lineage>
</organism>